<feature type="transmembrane region" description="Helical" evidence="7">
    <location>
        <begin position="60"/>
        <end position="79"/>
    </location>
</feature>
<evidence type="ECO:0000256" key="4">
    <source>
        <dbReference type="ARBA" id="ARBA00022692"/>
    </source>
</evidence>
<feature type="domain" description="YetF C-terminal" evidence="8">
    <location>
        <begin position="81"/>
        <end position="206"/>
    </location>
</feature>
<comment type="caution">
    <text evidence="10">The sequence shown here is derived from an EMBL/GenBank/DDBJ whole genome shotgun (WGS) entry which is preliminary data.</text>
</comment>
<keyword evidence="4 7" id="KW-0812">Transmembrane</keyword>
<evidence type="ECO:0000259" key="9">
    <source>
        <dbReference type="Pfam" id="PF20730"/>
    </source>
</evidence>
<feature type="transmembrane region" description="Helical" evidence="7">
    <location>
        <begin position="36"/>
        <end position="54"/>
    </location>
</feature>
<accession>A0ABU5CBD4</accession>
<dbReference type="RefSeq" id="WP_390353662.1">
    <property type="nucleotide sequence ID" value="NZ_JBHUIZ010000003.1"/>
</dbReference>
<dbReference type="Pfam" id="PF20730">
    <property type="entry name" value="YetF_N"/>
    <property type="match status" value="1"/>
</dbReference>
<dbReference type="InterPro" id="IPR048454">
    <property type="entry name" value="YetF_N"/>
</dbReference>
<keyword evidence="5 7" id="KW-1133">Transmembrane helix</keyword>
<keyword evidence="3" id="KW-1003">Cell membrane</keyword>
<proteinExistence type="inferred from homology"/>
<protein>
    <submittedName>
        <fullName evidence="10">DUF421 domain-containing protein</fullName>
    </submittedName>
</protein>
<dbReference type="InterPro" id="IPR007353">
    <property type="entry name" value="DUF421"/>
</dbReference>
<evidence type="ECO:0000256" key="2">
    <source>
        <dbReference type="ARBA" id="ARBA00006448"/>
    </source>
</evidence>
<keyword evidence="11" id="KW-1185">Reference proteome</keyword>
<dbReference type="InterPro" id="IPR023090">
    <property type="entry name" value="UPF0702_alpha/beta_dom_sf"/>
</dbReference>
<name>A0ABU5CBD4_9BACI</name>
<feature type="transmembrane region" description="Helical" evidence="7">
    <location>
        <begin position="6"/>
        <end position="24"/>
    </location>
</feature>
<evidence type="ECO:0000259" key="8">
    <source>
        <dbReference type="Pfam" id="PF04239"/>
    </source>
</evidence>
<evidence type="ECO:0000256" key="5">
    <source>
        <dbReference type="ARBA" id="ARBA00022989"/>
    </source>
</evidence>
<feature type="domain" description="YetF-like N-terminal transmembrane" evidence="9">
    <location>
        <begin position="15"/>
        <end position="70"/>
    </location>
</feature>
<organism evidence="10 11">
    <name type="scientific">Tigheibacillus halophilus</name>
    <dbReference type="NCBI Taxonomy" id="361280"/>
    <lineage>
        <taxon>Bacteria</taxon>
        <taxon>Bacillati</taxon>
        <taxon>Bacillota</taxon>
        <taxon>Bacilli</taxon>
        <taxon>Bacillales</taxon>
        <taxon>Bacillaceae</taxon>
        <taxon>Tigheibacillus</taxon>
    </lineage>
</organism>
<evidence type="ECO:0000256" key="1">
    <source>
        <dbReference type="ARBA" id="ARBA00004651"/>
    </source>
</evidence>
<sequence>MEIFLKYIFTPIAVFLVGYILLRFMGKRAVAQMTSFDLLVVFIIGTTVTGPLLSKKLGLTTYYVLAIALIYVAFSLLSIQNKFKKILISSPTVLVRDGNIDENGLHQARISVEGLTGLLRQKGYTNIGDLSSVIMEETGHISAIPKSEKRAVQPADLQLMPSPAYIPIPLIIDGEIIDHNLKYVNKDRSWLTSQLQGNQLAMSDLSSVTLATLNQQGFLEIDTNKDKRRHQGIHQYKPGNQN</sequence>
<dbReference type="PANTHER" id="PTHR34582">
    <property type="entry name" value="UPF0702 TRANSMEMBRANE PROTEIN YCAP"/>
    <property type="match status" value="1"/>
</dbReference>
<evidence type="ECO:0000313" key="10">
    <source>
        <dbReference type="EMBL" id="MDY0396651.1"/>
    </source>
</evidence>
<dbReference type="Pfam" id="PF04239">
    <property type="entry name" value="DUF421"/>
    <property type="match status" value="1"/>
</dbReference>
<evidence type="ECO:0000256" key="6">
    <source>
        <dbReference type="ARBA" id="ARBA00023136"/>
    </source>
</evidence>
<evidence type="ECO:0000256" key="7">
    <source>
        <dbReference type="SAM" id="Phobius"/>
    </source>
</evidence>
<dbReference type="Proteomes" id="UP001281447">
    <property type="component" value="Unassembled WGS sequence"/>
</dbReference>
<comment type="similarity">
    <text evidence="2">Belongs to the UPF0702 family.</text>
</comment>
<reference evidence="10 11" key="1">
    <citation type="submission" date="2023-10" db="EMBL/GenBank/DDBJ databases">
        <title>Virgibacillus halophilus 5B73C genome.</title>
        <authorList>
            <person name="Miliotis G."/>
            <person name="Sengupta P."/>
            <person name="Hameed A."/>
            <person name="Chuvochina M."/>
            <person name="Mcdonagh F."/>
            <person name="Simpson A.C."/>
            <person name="Singh N.K."/>
            <person name="Rekha P.D."/>
            <person name="Raman K."/>
            <person name="Hugenholtz P."/>
            <person name="Venkateswaran K."/>
        </authorList>
    </citation>
    <scope>NUCLEOTIDE SEQUENCE [LARGE SCALE GENOMIC DNA]</scope>
    <source>
        <strain evidence="10 11">5B73C</strain>
    </source>
</reference>
<evidence type="ECO:0000256" key="3">
    <source>
        <dbReference type="ARBA" id="ARBA00022475"/>
    </source>
</evidence>
<gene>
    <name evidence="10" type="ORF">RWE15_23020</name>
</gene>
<keyword evidence="6 7" id="KW-0472">Membrane</keyword>
<dbReference type="PANTHER" id="PTHR34582:SF6">
    <property type="entry name" value="UPF0702 TRANSMEMBRANE PROTEIN YCAP"/>
    <property type="match status" value="1"/>
</dbReference>
<evidence type="ECO:0000313" key="11">
    <source>
        <dbReference type="Proteomes" id="UP001281447"/>
    </source>
</evidence>
<comment type="subcellular location">
    <subcellularLocation>
        <location evidence="1">Cell membrane</location>
        <topology evidence="1">Multi-pass membrane protein</topology>
    </subcellularLocation>
</comment>
<dbReference type="Gene3D" id="3.30.240.20">
    <property type="entry name" value="bsu07140 like domains"/>
    <property type="match status" value="2"/>
</dbReference>
<dbReference type="EMBL" id="JAWDIP010000004">
    <property type="protein sequence ID" value="MDY0396651.1"/>
    <property type="molecule type" value="Genomic_DNA"/>
</dbReference>